<proteinExistence type="inferred from homology"/>
<name>A0AAN8QV68_9TELE</name>
<gene>
    <name evidence="7" type="ORF">J4Q44_G00176970</name>
</gene>
<sequence length="123" mass="13314">MGDVPLTAVPGIGETTDAQNDTTCLQVITCCGRDHTVPSCAKDRDYRKLAISSIICGLSCIGILALVNSVKAREARKRTPKKAKQYSQRARKFGIISIVVWVAILVLSPLLLALVSYLLTLID</sequence>
<keyword evidence="4 6" id="KW-1133">Transmembrane helix</keyword>
<dbReference type="InterPro" id="IPR007593">
    <property type="entry name" value="CD225/Dispanin_fam"/>
</dbReference>
<evidence type="ECO:0000256" key="2">
    <source>
        <dbReference type="ARBA" id="ARBA00006843"/>
    </source>
</evidence>
<comment type="subcellular location">
    <subcellularLocation>
        <location evidence="1">Membrane</location>
    </subcellularLocation>
</comment>
<evidence type="ECO:0000256" key="6">
    <source>
        <dbReference type="SAM" id="Phobius"/>
    </source>
</evidence>
<feature type="transmembrane region" description="Helical" evidence="6">
    <location>
        <begin position="49"/>
        <end position="72"/>
    </location>
</feature>
<comment type="caution">
    <text evidence="7">The sequence shown here is derived from an EMBL/GenBank/DDBJ whole genome shotgun (WGS) entry which is preliminary data.</text>
</comment>
<dbReference type="EMBL" id="JAGTTL010000015">
    <property type="protein sequence ID" value="KAK6312033.1"/>
    <property type="molecule type" value="Genomic_DNA"/>
</dbReference>
<dbReference type="AlphaFoldDB" id="A0AAN8QV68"/>
<evidence type="ECO:0000256" key="4">
    <source>
        <dbReference type="ARBA" id="ARBA00022989"/>
    </source>
</evidence>
<evidence type="ECO:0000313" key="7">
    <source>
        <dbReference type="EMBL" id="KAK6312033.1"/>
    </source>
</evidence>
<protein>
    <submittedName>
        <fullName evidence="7">Uncharacterized protein</fullName>
    </submittedName>
</protein>
<dbReference type="GO" id="GO:0016020">
    <property type="term" value="C:membrane"/>
    <property type="evidence" value="ECO:0007669"/>
    <property type="project" value="UniProtKB-SubCell"/>
</dbReference>
<accession>A0AAN8QV68</accession>
<evidence type="ECO:0000256" key="5">
    <source>
        <dbReference type="ARBA" id="ARBA00023136"/>
    </source>
</evidence>
<dbReference type="Proteomes" id="UP001356427">
    <property type="component" value="Unassembled WGS sequence"/>
</dbReference>
<keyword evidence="3 6" id="KW-0812">Transmembrane</keyword>
<reference evidence="7 8" key="1">
    <citation type="submission" date="2021-04" db="EMBL/GenBank/DDBJ databases">
        <authorList>
            <person name="De Guttry C."/>
            <person name="Zahm M."/>
            <person name="Klopp C."/>
            <person name="Cabau C."/>
            <person name="Louis A."/>
            <person name="Berthelot C."/>
            <person name="Parey E."/>
            <person name="Roest Crollius H."/>
            <person name="Montfort J."/>
            <person name="Robinson-Rechavi M."/>
            <person name="Bucao C."/>
            <person name="Bouchez O."/>
            <person name="Gislard M."/>
            <person name="Lluch J."/>
            <person name="Milhes M."/>
            <person name="Lampietro C."/>
            <person name="Lopez Roques C."/>
            <person name="Donnadieu C."/>
            <person name="Braasch I."/>
            <person name="Desvignes T."/>
            <person name="Postlethwait J."/>
            <person name="Bobe J."/>
            <person name="Wedekind C."/>
            <person name="Guiguen Y."/>
        </authorList>
    </citation>
    <scope>NUCLEOTIDE SEQUENCE [LARGE SCALE GENOMIC DNA]</scope>
    <source>
        <strain evidence="7">Cs_M1</strain>
        <tissue evidence="7">Blood</tissue>
    </source>
</reference>
<organism evidence="7 8">
    <name type="scientific">Coregonus suidteri</name>
    <dbReference type="NCBI Taxonomy" id="861788"/>
    <lineage>
        <taxon>Eukaryota</taxon>
        <taxon>Metazoa</taxon>
        <taxon>Chordata</taxon>
        <taxon>Craniata</taxon>
        <taxon>Vertebrata</taxon>
        <taxon>Euteleostomi</taxon>
        <taxon>Actinopterygii</taxon>
        <taxon>Neopterygii</taxon>
        <taxon>Teleostei</taxon>
        <taxon>Protacanthopterygii</taxon>
        <taxon>Salmoniformes</taxon>
        <taxon>Salmonidae</taxon>
        <taxon>Coregoninae</taxon>
        <taxon>Coregonus</taxon>
    </lineage>
</organism>
<evidence type="ECO:0000256" key="3">
    <source>
        <dbReference type="ARBA" id="ARBA00022692"/>
    </source>
</evidence>
<comment type="similarity">
    <text evidence="2">Belongs to the CD225/Dispanin family.</text>
</comment>
<feature type="transmembrane region" description="Helical" evidence="6">
    <location>
        <begin position="93"/>
        <end position="119"/>
    </location>
</feature>
<evidence type="ECO:0000256" key="1">
    <source>
        <dbReference type="ARBA" id="ARBA00004370"/>
    </source>
</evidence>
<evidence type="ECO:0000313" key="8">
    <source>
        <dbReference type="Proteomes" id="UP001356427"/>
    </source>
</evidence>
<dbReference type="Pfam" id="PF04505">
    <property type="entry name" value="CD225"/>
    <property type="match status" value="1"/>
</dbReference>
<keyword evidence="5 6" id="KW-0472">Membrane</keyword>
<keyword evidence="8" id="KW-1185">Reference proteome</keyword>